<evidence type="ECO:0000259" key="7">
    <source>
        <dbReference type="PROSITE" id="PS50156"/>
    </source>
</evidence>
<dbReference type="InterPro" id="IPR052081">
    <property type="entry name" value="Dispatched_Hh_regulator"/>
</dbReference>
<dbReference type="SUPFAM" id="SSF82866">
    <property type="entry name" value="Multidrug efflux transporter AcrB transmembrane domain"/>
    <property type="match status" value="1"/>
</dbReference>
<evidence type="ECO:0000313" key="8">
    <source>
        <dbReference type="EMBL" id="GAH16851.1"/>
    </source>
</evidence>
<proteinExistence type="predicted"/>
<keyword evidence="5" id="KW-0325">Glycoprotein</keyword>
<keyword evidence="2 6" id="KW-0812">Transmembrane</keyword>
<sequence length="86" mass="9116">MSKTGIAIFIAAATTAAGFISNYISDISAIKSFGIIAAFGILVSFVLTVTFIPSVLQFIPHRQALANKNNDKILDRILGSLSQSIT</sequence>
<comment type="caution">
    <text evidence="8">The sequence shown here is derived from an EMBL/GenBank/DDBJ whole genome shotgun (WGS) entry which is preliminary data.</text>
</comment>
<organism evidence="8">
    <name type="scientific">marine sediment metagenome</name>
    <dbReference type="NCBI Taxonomy" id="412755"/>
    <lineage>
        <taxon>unclassified sequences</taxon>
        <taxon>metagenomes</taxon>
        <taxon>ecological metagenomes</taxon>
    </lineage>
</organism>
<feature type="non-terminal residue" evidence="8">
    <location>
        <position position="86"/>
    </location>
</feature>
<evidence type="ECO:0000256" key="1">
    <source>
        <dbReference type="ARBA" id="ARBA00004141"/>
    </source>
</evidence>
<evidence type="ECO:0000256" key="4">
    <source>
        <dbReference type="ARBA" id="ARBA00023136"/>
    </source>
</evidence>
<evidence type="ECO:0000256" key="3">
    <source>
        <dbReference type="ARBA" id="ARBA00022989"/>
    </source>
</evidence>
<dbReference type="GO" id="GO:0007224">
    <property type="term" value="P:smoothened signaling pathway"/>
    <property type="evidence" value="ECO:0007669"/>
    <property type="project" value="TreeGrafter"/>
</dbReference>
<feature type="domain" description="SSD" evidence="7">
    <location>
        <begin position="1"/>
        <end position="58"/>
    </location>
</feature>
<keyword evidence="4 6" id="KW-0472">Membrane</keyword>
<dbReference type="PANTHER" id="PTHR45951:SF3">
    <property type="entry name" value="PROTEIN DISPATCHED"/>
    <property type="match status" value="1"/>
</dbReference>
<comment type="subcellular location">
    <subcellularLocation>
        <location evidence="1">Membrane</location>
        <topology evidence="1">Multi-pass membrane protein</topology>
    </subcellularLocation>
</comment>
<evidence type="ECO:0000256" key="2">
    <source>
        <dbReference type="ARBA" id="ARBA00022692"/>
    </source>
</evidence>
<dbReference type="EMBL" id="BART01035723">
    <property type="protein sequence ID" value="GAH16851.1"/>
    <property type="molecule type" value="Genomic_DNA"/>
</dbReference>
<dbReference type="GO" id="GO:0022857">
    <property type="term" value="F:transmembrane transporter activity"/>
    <property type="evidence" value="ECO:0007669"/>
    <property type="project" value="TreeGrafter"/>
</dbReference>
<gene>
    <name evidence="8" type="ORF">S01H4_60539</name>
</gene>
<dbReference type="Pfam" id="PF03176">
    <property type="entry name" value="MMPL"/>
    <property type="match status" value="1"/>
</dbReference>
<feature type="transmembrane region" description="Helical" evidence="6">
    <location>
        <begin position="33"/>
        <end position="59"/>
    </location>
</feature>
<protein>
    <recommendedName>
        <fullName evidence="7">SSD domain-containing protein</fullName>
    </recommendedName>
</protein>
<keyword evidence="3 6" id="KW-1133">Transmembrane helix</keyword>
<dbReference type="AlphaFoldDB" id="X1D7W1"/>
<accession>X1D7W1</accession>
<dbReference type="Gene3D" id="1.20.1640.10">
    <property type="entry name" value="Multidrug efflux transporter AcrB transmembrane domain"/>
    <property type="match status" value="1"/>
</dbReference>
<reference evidence="8" key="1">
    <citation type="journal article" date="2014" name="Front. Microbiol.">
        <title>High frequency of phylogenetically diverse reductive dehalogenase-homologous genes in deep subseafloor sedimentary metagenomes.</title>
        <authorList>
            <person name="Kawai M."/>
            <person name="Futagami T."/>
            <person name="Toyoda A."/>
            <person name="Takaki Y."/>
            <person name="Nishi S."/>
            <person name="Hori S."/>
            <person name="Arai W."/>
            <person name="Tsubouchi T."/>
            <person name="Morono Y."/>
            <person name="Uchiyama I."/>
            <person name="Ito T."/>
            <person name="Fujiyama A."/>
            <person name="Inagaki F."/>
            <person name="Takami H."/>
        </authorList>
    </citation>
    <scope>NUCLEOTIDE SEQUENCE</scope>
    <source>
        <strain evidence="8">Expedition CK06-06</strain>
    </source>
</reference>
<evidence type="ECO:0000256" key="5">
    <source>
        <dbReference type="ARBA" id="ARBA00023180"/>
    </source>
</evidence>
<dbReference type="PROSITE" id="PS50156">
    <property type="entry name" value="SSD"/>
    <property type="match status" value="1"/>
</dbReference>
<dbReference type="InterPro" id="IPR004869">
    <property type="entry name" value="MMPL_dom"/>
</dbReference>
<name>X1D7W1_9ZZZZ</name>
<evidence type="ECO:0000256" key="6">
    <source>
        <dbReference type="SAM" id="Phobius"/>
    </source>
</evidence>
<dbReference type="PANTHER" id="PTHR45951">
    <property type="entry name" value="PROTEIN DISPATCHED-RELATED"/>
    <property type="match status" value="1"/>
</dbReference>
<dbReference type="InterPro" id="IPR000731">
    <property type="entry name" value="SSD"/>
</dbReference>
<dbReference type="GO" id="GO:0016020">
    <property type="term" value="C:membrane"/>
    <property type="evidence" value="ECO:0007669"/>
    <property type="project" value="UniProtKB-SubCell"/>
</dbReference>